<dbReference type="AlphaFoldDB" id="A0A5B7GV84"/>
<reference evidence="1 2" key="1">
    <citation type="submission" date="2019-05" db="EMBL/GenBank/DDBJ databases">
        <title>Another draft genome of Portunus trituberculatus and its Hox gene families provides insights of decapod evolution.</title>
        <authorList>
            <person name="Jeong J.-H."/>
            <person name="Song I."/>
            <person name="Kim S."/>
            <person name="Choi T."/>
            <person name="Kim D."/>
            <person name="Ryu S."/>
            <person name="Kim W."/>
        </authorList>
    </citation>
    <scope>NUCLEOTIDE SEQUENCE [LARGE SCALE GENOMIC DNA]</scope>
    <source>
        <tissue evidence="1">Muscle</tissue>
    </source>
</reference>
<evidence type="ECO:0000313" key="1">
    <source>
        <dbReference type="EMBL" id="MPC61449.1"/>
    </source>
</evidence>
<organism evidence="1 2">
    <name type="scientific">Portunus trituberculatus</name>
    <name type="common">Swimming crab</name>
    <name type="synonym">Neptunus trituberculatus</name>
    <dbReference type="NCBI Taxonomy" id="210409"/>
    <lineage>
        <taxon>Eukaryota</taxon>
        <taxon>Metazoa</taxon>
        <taxon>Ecdysozoa</taxon>
        <taxon>Arthropoda</taxon>
        <taxon>Crustacea</taxon>
        <taxon>Multicrustacea</taxon>
        <taxon>Malacostraca</taxon>
        <taxon>Eumalacostraca</taxon>
        <taxon>Eucarida</taxon>
        <taxon>Decapoda</taxon>
        <taxon>Pleocyemata</taxon>
        <taxon>Brachyura</taxon>
        <taxon>Eubrachyura</taxon>
        <taxon>Portunoidea</taxon>
        <taxon>Portunidae</taxon>
        <taxon>Portuninae</taxon>
        <taxon>Portunus</taxon>
    </lineage>
</organism>
<dbReference type="EMBL" id="VSRR010018555">
    <property type="protein sequence ID" value="MPC61449.1"/>
    <property type="molecule type" value="Genomic_DNA"/>
</dbReference>
<protein>
    <submittedName>
        <fullName evidence="1">Uncharacterized protein</fullName>
    </submittedName>
</protein>
<dbReference type="Proteomes" id="UP000324222">
    <property type="component" value="Unassembled WGS sequence"/>
</dbReference>
<comment type="caution">
    <text evidence="1">The sequence shown here is derived from an EMBL/GenBank/DDBJ whole genome shotgun (WGS) entry which is preliminary data.</text>
</comment>
<name>A0A5B7GV84_PORTR</name>
<sequence length="63" mass="6739">MSVRGFTKTTPVASCISLAAQFRCFIEPRATKTTERLGTRAAACGAREGLGTGYIIVVMAEDR</sequence>
<keyword evidence="2" id="KW-1185">Reference proteome</keyword>
<evidence type="ECO:0000313" key="2">
    <source>
        <dbReference type="Proteomes" id="UP000324222"/>
    </source>
</evidence>
<accession>A0A5B7GV84</accession>
<proteinExistence type="predicted"/>
<gene>
    <name evidence="1" type="ORF">E2C01_055521</name>
</gene>